<organism evidence="8 9">
    <name type="scientific">Ditylenchus dipsaci</name>
    <dbReference type="NCBI Taxonomy" id="166011"/>
    <lineage>
        <taxon>Eukaryota</taxon>
        <taxon>Metazoa</taxon>
        <taxon>Ecdysozoa</taxon>
        <taxon>Nematoda</taxon>
        <taxon>Chromadorea</taxon>
        <taxon>Rhabditida</taxon>
        <taxon>Tylenchina</taxon>
        <taxon>Tylenchomorpha</taxon>
        <taxon>Sphaerularioidea</taxon>
        <taxon>Anguinidae</taxon>
        <taxon>Anguininae</taxon>
        <taxon>Ditylenchus</taxon>
    </lineage>
</organism>
<evidence type="ECO:0000256" key="3">
    <source>
        <dbReference type="ARBA" id="ARBA00022679"/>
    </source>
</evidence>
<feature type="domain" description="PAP-associated" evidence="6">
    <location>
        <begin position="171"/>
        <end position="198"/>
    </location>
</feature>
<evidence type="ECO:0000256" key="5">
    <source>
        <dbReference type="ARBA" id="ARBA00022842"/>
    </source>
</evidence>
<dbReference type="InterPro" id="IPR054708">
    <property type="entry name" value="MTPAP-like_central"/>
</dbReference>
<dbReference type="GO" id="GO:1990817">
    <property type="term" value="F:poly(A) RNA polymerase activity"/>
    <property type="evidence" value="ECO:0007669"/>
    <property type="project" value="TreeGrafter"/>
</dbReference>
<keyword evidence="3" id="KW-0808">Transferase</keyword>
<evidence type="ECO:0000313" key="9">
    <source>
        <dbReference type="WBParaSite" id="jg8618"/>
    </source>
</evidence>
<dbReference type="InterPro" id="IPR002058">
    <property type="entry name" value="PAP_assoc"/>
</dbReference>
<keyword evidence="8" id="KW-1185">Reference proteome</keyword>
<protein>
    <submittedName>
        <fullName evidence="9">PAP-associated domain-containing protein</fullName>
    </submittedName>
</protein>
<dbReference type="PANTHER" id="PTHR12271:SF117">
    <property type="entry name" value="PAP-ASSOCIATED DOMAIN-CONTAINING PROTEIN"/>
    <property type="match status" value="1"/>
</dbReference>
<sequence length="200" mass="22827">MAADLTTATWTCVFSSQFPSKERTGKEVHSEHTQAVQEATSQLSVVKRVKCISLQIPQIKVWFNQAYEQLGIMISVNNNSAIFNSYLIHHYSRANDKFPALCLLIKHWANRQLFTHFTVLHFLQVGCDPPVLPNLQKLYPDFFSDDLDLQQLNIFGSLPTPLPNAPRNNKSIGELLIAFFEYYNCFDFDNKAISISKAKL</sequence>
<dbReference type="Pfam" id="PF22600">
    <property type="entry name" value="MTPAP-like_central"/>
    <property type="match status" value="1"/>
</dbReference>
<dbReference type="PANTHER" id="PTHR12271">
    <property type="entry name" value="POLY A POLYMERASE CID PAP -RELATED"/>
    <property type="match status" value="1"/>
</dbReference>
<dbReference type="Proteomes" id="UP000887574">
    <property type="component" value="Unplaced"/>
</dbReference>
<evidence type="ECO:0000256" key="2">
    <source>
        <dbReference type="ARBA" id="ARBA00001946"/>
    </source>
</evidence>
<evidence type="ECO:0000256" key="1">
    <source>
        <dbReference type="ARBA" id="ARBA00001936"/>
    </source>
</evidence>
<dbReference type="SUPFAM" id="SSF81631">
    <property type="entry name" value="PAP/OAS1 substrate-binding domain"/>
    <property type="match status" value="1"/>
</dbReference>
<comment type="cofactor">
    <cofactor evidence="2">
        <name>Mg(2+)</name>
        <dbReference type="ChEBI" id="CHEBI:18420"/>
    </cofactor>
</comment>
<dbReference type="Pfam" id="PF03828">
    <property type="entry name" value="PAP_assoc"/>
    <property type="match status" value="1"/>
</dbReference>
<accession>A0A915ER65</accession>
<keyword evidence="4" id="KW-0479">Metal-binding</keyword>
<evidence type="ECO:0000256" key="4">
    <source>
        <dbReference type="ARBA" id="ARBA00022723"/>
    </source>
</evidence>
<evidence type="ECO:0000313" key="8">
    <source>
        <dbReference type="Proteomes" id="UP000887574"/>
    </source>
</evidence>
<dbReference type="Gene3D" id="1.10.1410.10">
    <property type="match status" value="1"/>
</dbReference>
<reference evidence="9" key="1">
    <citation type="submission" date="2022-11" db="UniProtKB">
        <authorList>
            <consortium name="WormBaseParasite"/>
        </authorList>
    </citation>
    <scope>IDENTIFICATION</scope>
</reference>
<dbReference type="InterPro" id="IPR043519">
    <property type="entry name" value="NT_sf"/>
</dbReference>
<evidence type="ECO:0000259" key="6">
    <source>
        <dbReference type="Pfam" id="PF03828"/>
    </source>
</evidence>
<comment type="cofactor">
    <cofactor evidence="1">
        <name>Mn(2+)</name>
        <dbReference type="ChEBI" id="CHEBI:29035"/>
    </cofactor>
</comment>
<evidence type="ECO:0000259" key="7">
    <source>
        <dbReference type="Pfam" id="PF22600"/>
    </source>
</evidence>
<keyword evidence="5" id="KW-0460">Magnesium</keyword>
<dbReference type="GO" id="GO:0031123">
    <property type="term" value="P:RNA 3'-end processing"/>
    <property type="evidence" value="ECO:0007669"/>
    <property type="project" value="TreeGrafter"/>
</dbReference>
<dbReference type="AlphaFoldDB" id="A0A915ER65"/>
<dbReference type="Gene3D" id="3.30.460.10">
    <property type="entry name" value="Beta Polymerase, domain 2"/>
    <property type="match status" value="1"/>
</dbReference>
<feature type="domain" description="Poly(A) RNA polymerase mitochondrial-like central palm" evidence="7">
    <location>
        <begin position="19"/>
        <end position="93"/>
    </location>
</feature>
<proteinExistence type="predicted"/>
<dbReference type="WBParaSite" id="jg8618">
    <property type="protein sequence ID" value="jg8618"/>
    <property type="gene ID" value="jg8618"/>
</dbReference>
<name>A0A915ER65_9BILA</name>
<dbReference type="GO" id="GO:0046872">
    <property type="term" value="F:metal ion binding"/>
    <property type="evidence" value="ECO:0007669"/>
    <property type="project" value="UniProtKB-KW"/>
</dbReference>